<dbReference type="PANTHER" id="PTHR33653:SF1">
    <property type="entry name" value="RIBONUCLEASE VAPC2"/>
    <property type="match status" value="1"/>
</dbReference>
<proteinExistence type="inferred from homology"/>
<dbReference type="InterPro" id="IPR022907">
    <property type="entry name" value="VapC_family"/>
</dbReference>
<evidence type="ECO:0000256" key="5">
    <source>
        <dbReference type="ARBA" id="ARBA00022801"/>
    </source>
</evidence>
<evidence type="ECO:0000256" key="1">
    <source>
        <dbReference type="ARBA" id="ARBA00001946"/>
    </source>
</evidence>
<name>A0A418VHU8_9DEIO</name>
<feature type="binding site" evidence="8">
    <location>
        <position position="97"/>
    </location>
    <ligand>
        <name>Mg(2+)</name>
        <dbReference type="ChEBI" id="CHEBI:18420"/>
    </ligand>
</feature>
<dbReference type="CDD" id="cd18745">
    <property type="entry name" value="PIN_VapC4-5_FitB-like"/>
    <property type="match status" value="1"/>
</dbReference>
<keyword evidence="11" id="KW-1185">Reference proteome</keyword>
<comment type="caution">
    <text evidence="10">The sequence shown here is derived from an EMBL/GenBank/DDBJ whole genome shotgun (WGS) entry which is preliminary data.</text>
</comment>
<keyword evidence="3 8" id="KW-0540">Nuclease</keyword>
<dbReference type="EMBL" id="QYUJ01000004">
    <property type="protein sequence ID" value="RJF75721.1"/>
    <property type="molecule type" value="Genomic_DNA"/>
</dbReference>
<evidence type="ECO:0000256" key="2">
    <source>
        <dbReference type="ARBA" id="ARBA00022649"/>
    </source>
</evidence>
<reference evidence="10 11" key="1">
    <citation type="submission" date="2018-09" db="EMBL/GenBank/DDBJ databases">
        <authorList>
            <person name="Zhu H."/>
        </authorList>
    </citation>
    <scope>NUCLEOTIDE SEQUENCE [LARGE SCALE GENOMIC DNA]</scope>
    <source>
        <strain evidence="10 11">K2S05-167</strain>
    </source>
</reference>
<dbReference type="GO" id="GO:0016787">
    <property type="term" value="F:hydrolase activity"/>
    <property type="evidence" value="ECO:0007669"/>
    <property type="project" value="UniProtKB-KW"/>
</dbReference>
<dbReference type="HAMAP" id="MF_00265">
    <property type="entry name" value="VapC_Nob1"/>
    <property type="match status" value="1"/>
</dbReference>
<dbReference type="InterPro" id="IPR050556">
    <property type="entry name" value="Type_II_TA_system_RNase"/>
</dbReference>
<dbReference type="OrthoDB" id="9796690at2"/>
<dbReference type="PANTHER" id="PTHR33653">
    <property type="entry name" value="RIBONUCLEASE VAPC2"/>
    <property type="match status" value="1"/>
</dbReference>
<keyword evidence="8" id="KW-0800">Toxin</keyword>
<sequence length="135" mass="14898">MTHLLDTNTCIYIINCRPPHVAEKLAEFPPDAIGLSTITLAELRYGVEKSGSKRNAEVLEAFIAPLEIVPFEPAATLTYARIRSELEKKGTPIGAMDLLIAAHALSLDLTLVTHNRKEFDRVPGLKVENWFASAE</sequence>
<organism evidence="10 11">
    <name type="scientific">Deinococcus cavernae</name>
    <dbReference type="NCBI Taxonomy" id="2320857"/>
    <lineage>
        <taxon>Bacteria</taxon>
        <taxon>Thermotogati</taxon>
        <taxon>Deinococcota</taxon>
        <taxon>Deinococci</taxon>
        <taxon>Deinococcales</taxon>
        <taxon>Deinococcaceae</taxon>
        <taxon>Deinococcus</taxon>
    </lineage>
</organism>
<evidence type="ECO:0000313" key="10">
    <source>
        <dbReference type="EMBL" id="RJF75721.1"/>
    </source>
</evidence>
<dbReference type="EC" id="3.1.-.-" evidence="8"/>
<dbReference type="InterPro" id="IPR002716">
    <property type="entry name" value="PIN_dom"/>
</dbReference>
<feature type="domain" description="PIN" evidence="9">
    <location>
        <begin position="4"/>
        <end position="124"/>
    </location>
</feature>
<keyword evidence="2 8" id="KW-1277">Toxin-antitoxin system</keyword>
<keyword evidence="4 8" id="KW-0479">Metal-binding</keyword>
<dbReference type="SUPFAM" id="SSF88723">
    <property type="entry name" value="PIN domain-like"/>
    <property type="match status" value="1"/>
</dbReference>
<protein>
    <recommendedName>
        <fullName evidence="8">Ribonuclease VapC</fullName>
        <shortName evidence="8">RNase VapC</shortName>
        <ecNumber evidence="8">3.1.-.-</ecNumber>
    </recommendedName>
    <alternativeName>
        <fullName evidence="8">Toxin VapC</fullName>
    </alternativeName>
</protein>
<accession>A0A418VHU8</accession>
<evidence type="ECO:0000259" key="9">
    <source>
        <dbReference type="Pfam" id="PF01850"/>
    </source>
</evidence>
<evidence type="ECO:0000313" key="11">
    <source>
        <dbReference type="Proteomes" id="UP000286287"/>
    </source>
</evidence>
<dbReference type="AlphaFoldDB" id="A0A418VHU8"/>
<comment type="similarity">
    <text evidence="7 8">Belongs to the PINc/VapC protein family.</text>
</comment>
<dbReference type="InterPro" id="IPR029060">
    <property type="entry name" value="PIN-like_dom_sf"/>
</dbReference>
<evidence type="ECO:0000256" key="3">
    <source>
        <dbReference type="ARBA" id="ARBA00022722"/>
    </source>
</evidence>
<dbReference type="GO" id="GO:0004540">
    <property type="term" value="F:RNA nuclease activity"/>
    <property type="evidence" value="ECO:0007669"/>
    <property type="project" value="InterPro"/>
</dbReference>
<keyword evidence="5 8" id="KW-0378">Hydrolase</keyword>
<dbReference type="GO" id="GO:0000287">
    <property type="term" value="F:magnesium ion binding"/>
    <property type="evidence" value="ECO:0007669"/>
    <property type="project" value="UniProtKB-UniRule"/>
</dbReference>
<dbReference type="GO" id="GO:0090729">
    <property type="term" value="F:toxin activity"/>
    <property type="evidence" value="ECO:0007669"/>
    <property type="project" value="UniProtKB-KW"/>
</dbReference>
<evidence type="ECO:0000256" key="6">
    <source>
        <dbReference type="ARBA" id="ARBA00022842"/>
    </source>
</evidence>
<evidence type="ECO:0000256" key="4">
    <source>
        <dbReference type="ARBA" id="ARBA00022723"/>
    </source>
</evidence>
<gene>
    <name evidence="8" type="primary">vapC</name>
    <name evidence="10" type="ORF">D3875_00985</name>
</gene>
<comment type="function">
    <text evidence="8">Toxic component of a toxin-antitoxin (TA) system. An RNase.</text>
</comment>
<dbReference type="Pfam" id="PF01850">
    <property type="entry name" value="PIN"/>
    <property type="match status" value="1"/>
</dbReference>
<evidence type="ECO:0000256" key="8">
    <source>
        <dbReference type="HAMAP-Rule" id="MF_00265"/>
    </source>
</evidence>
<dbReference type="Proteomes" id="UP000286287">
    <property type="component" value="Unassembled WGS sequence"/>
</dbReference>
<comment type="cofactor">
    <cofactor evidence="1 8">
        <name>Mg(2+)</name>
        <dbReference type="ChEBI" id="CHEBI:18420"/>
    </cofactor>
</comment>
<feature type="binding site" evidence="8">
    <location>
        <position position="6"/>
    </location>
    <ligand>
        <name>Mg(2+)</name>
        <dbReference type="ChEBI" id="CHEBI:18420"/>
    </ligand>
</feature>
<dbReference type="Gene3D" id="3.40.50.1010">
    <property type="entry name" value="5'-nuclease"/>
    <property type="match status" value="1"/>
</dbReference>
<evidence type="ECO:0000256" key="7">
    <source>
        <dbReference type="ARBA" id="ARBA00038093"/>
    </source>
</evidence>
<keyword evidence="6 8" id="KW-0460">Magnesium</keyword>